<protein>
    <submittedName>
        <fullName evidence="2">Protein GltF</fullName>
    </submittedName>
</protein>
<dbReference type="AlphaFoldDB" id="A0A5E6MPE8"/>
<sequence length="206" mass="21754" precursor="true">MNTLHRTLSCALLLGASSSAIAASTTDLTVRGLITPSACAPTLSDGGVIDYGKIAAKDLKQTDITFLEHMDLSLDIHCEAPTAMALQFVDNRSGTSSNPSYPGLGLTPAGEKIGFLTPYLQDPRVDNTAVQMSESQDHGATWKKAYTYTLPGLYAPSALADASQPIPSTRFSARLGVIAAIEATDSLTLTSEVPFEGNVTLEARYL</sequence>
<dbReference type="Pfam" id="PF06551">
    <property type="entry name" value="DUF1120"/>
    <property type="match status" value="1"/>
</dbReference>
<accession>A0A5E6MPE8</accession>
<evidence type="ECO:0000256" key="1">
    <source>
        <dbReference type="SAM" id="SignalP"/>
    </source>
</evidence>
<feature type="signal peptide" evidence="1">
    <location>
        <begin position="1"/>
        <end position="22"/>
    </location>
</feature>
<reference evidence="2" key="1">
    <citation type="submission" date="2019-09" db="EMBL/GenBank/DDBJ databases">
        <authorList>
            <person name="Chandra G."/>
            <person name="Truman W A."/>
        </authorList>
    </citation>
    <scope>NUCLEOTIDE SEQUENCE</scope>
    <source>
        <strain evidence="2">PS683</strain>
    </source>
</reference>
<dbReference type="InterPro" id="IPR010546">
    <property type="entry name" value="DUF1120"/>
</dbReference>
<name>A0A5E6MPE8_PSEFL</name>
<gene>
    <name evidence="2" type="primary">gltF_3</name>
    <name evidence="2" type="ORF">PS683_02851</name>
</gene>
<proteinExistence type="predicted"/>
<organism evidence="2">
    <name type="scientific">Pseudomonas fluorescens</name>
    <dbReference type="NCBI Taxonomy" id="294"/>
    <lineage>
        <taxon>Bacteria</taxon>
        <taxon>Pseudomonadati</taxon>
        <taxon>Pseudomonadota</taxon>
        <taxon>Gammaproteobacteria</taxon>
        <taxon>Pseudomonadales</taxon>
        <taxon>Pseudomonadaceae</taxon>
        <taxon>Pseudomonas</taxon>
    </lineage>
</organism>
<dbReference type="EMBL" id="LR700644">
    <property type="protein sequence ID" value="VVM14544.1"/>
    <property type="molecule type" value="Genomic_DNA"/>
</dbReference>
<feature type="chain" id="PRO_5030117086" evidence="1">
    <location>
        <begin position="23"/>
        <end position="206"/>
    </location>
</feature>
<keyword evidence="1" id="KW-0732">Signal</keyword>
<evidence type="ECO:0000313" key="2">
    <source>
        <dbReference type="EMBL" id="VVM14544.1"/>
    </source>
</evidence>